<dbReference type="CDD" id="cd01949">
    <property type="entry name" value="GGDEF"/>
    <property type="match status" value="1"/>
</dbReference>
<dbReference type="NCBIfam" id="TIGR00254">
    <property type="entry name" value="GGDEF"/>
    <property type="match status" value="1"/>
</dbReference>
<feature type="transmembrane region" description="Helical" evidence="1">
    <location>
        <begin position="122"/>
        <end position="142"/>
    </location>
</feature>
<keyword evidence="1" id="KW-0472">Membrane</keyword>
<dbReference type="Pfam" id="PF00990">
    <property type="entry name" value="GGDEF"/>
    <property type="match status" value="1"/>
</dbReference>
<dbReference type="SUPFAM" id="SSF141868">
    <property type="entry name" value="EAL domain-like"/>
    <property type="match status" value="1"/>
</dbReference>
<dbReference type="CDD" id="cd01948">
    <property type="entry name" value="EAL"/>
    <property type="match status" value="1"/>
</dbReference>
<dbReference type="InterPro" id="IPR035919">
    <property type="entry name" value="EAL_sf"/>
</dbReference>
<dbReference type="Gene3D" id="3.30.70.270">
    <property type="match status" value="1"/>
</dbReference>
<name>A0A8J4DLB7_9ACTN</name>
<feature type="transmembrane region" description="Helical" evidence="1">
    <location>
        <begin position="154"/>
        <end position="172"/>
    </location>
</feature>
<dbReference type="InterPro" id="IPR043128">
    <property type="entry name" value="Rev_trsase/Diguanyl_cyclase"/>
</dbReference>
<dbReference type="AlphaFoldDB" id="A0A8J4DLB7"/>
<dbReference type="SMART" id="SM00052">
    <property type="entry name" value="EAL"/>
    <property type="match status" value="1"/>
</dbReference>
<feature type="transmembrane region" description="Helical" evidence="1">
    <location>
        <begin position="286"/>
        <end position="304"/>
    </location>
</feature>
<evidence type="ECO:0000256" key="1">
    <source>
        <dbReference type="SAM" id="Phobius"/>
    </source>
</evidence>
<accession>A0A8J4DLB7</accession>
<dbReference type="RefSeq" id="WP_203941015.1">
    <property type="nucleotide sequence ID" value="NZ_BAAAGJ010000003.1"/>
</dbReference>
<keyword evidence="5" id="KW-1185">Reference proteome</keyword>
<dbReference type="InterPro" id="IPR000160">
    <property type="entry name" value="GGDEF_dom"/>
</dbReference>
<dbReference type="PROSITE" id="PS50883">
    <property type="entry name" value="EAL"/>
    <property type="match status" value="1"/>
</dbReference>
<organism evidence="4 5">
    <name type="scientific">Spirilliplanes yamanashiensis</name>
    <dbReference type="NCBI Taxonomy" id="42233"/>
    <lineage>
        <taxon>Bacteria</taxon>
        <taxon>Bacillati</taxon>
        <taxon>Actinomycetota</taxon>
        <taxon>Actinomycetes</taxon>
        <taxon>Micromonosporales</taxon>
        <taxon>Micromonosporaceae</taxon>
        <taxon>Spirilliplanes</taxon>
    </lineage>
</organism>
<dbReference type="PROSITE" id="PS50887">
    <property type="entry name" value="GGDEF"/>
    <property type="match status" value="1"/>
</dbReference>
<reference evidence="4" key="1">
    <citation type="submission" date="2021-01" db="EMBL/GenBank/DDBJ databases">
        <title>Whole genome shotgun sequence of Spirilliplanes yamanashiensis NBRC 15828.</title>
        <authorList>
            <person name="Komaki H."/>
            <person name="Tamura T."/>
        </authorList>
    </citation>
    <scope>NUCLEOTIDE SEQUENCE</scope>
    <source>
        <strain evidence="4">NBRC 15828</strain>
    </source>
</reference>
<dbReference type="SUPFAM" id="SSF55073">
    <property type="entry name" value="Nucleotide cyclase"/>
    <property type="match status" value="1"/>
</dbReference>
<sequence>MAWRWYLTAGLAVVGAGPFLPEVVQQAGYTVLGFSVLGAVTAGLRVHRPARPLAWRLLLVAMTVVVLANAGWAVETALGVEEHGVSVTDVVYLLMYPLIAACLAILPVQGRYGSRFAGMTEAGVITATATVLTWTLLIDPLVSDTGRLPIDAEVVAYPVLDLLILAMVVRMALVTGMRTRAHQLIAGTSVALLVADTVYFVDVAGGGDTGGSALTVAGWLLANTLVGAAALHPSMARFGATGPGERPPDRPVSLPVFVLLVLLSPVLTAVSLVSELRAGQLGLLDVLIPTTATMVTAVLLVVRLGQLTGVAQRRAVDLEALRGELSHRALHDPLTGLPNRTSLQQRLAEGGGALLMFDLDGFKDVNDRYGHPVGDRLLTEVAARVTALVPDGGMLARLGGDEFALVVPGDDALEVGAAILTEMRRPVDVQGRQLYATASVGLRRLSGPDAPAADGAEDAEDAEDAVRDADVALYAAKAAGKDCLVEFDDALRQEQLVQARTLDRVRGALAVGAFVVHYQPLVRLRDERIVGVEALVRWPTAGGMVPPDAFVPVAESSGLIVPLGEWVLRRACRDAAAWHRAHGTGLSVNVSPRQLAEPDFAAVVLRALADAGLPPAALTLEITENVLVGAGRRADRAVGHLVELRRHGVRVALDDFGTGYSSLAYLRDLPIDEVKVDRSFAPAGAEAGRRMPLVRAIVDLATALGLKTVAEGVEDAATADRLRGLGCDLAQGHHFAGALEAGDVPRLLTATGAAVPR</sequence>
<evidence type="ECO:0008006" key="6">
    <source>
        <dbReference type="Google" id="ProtNLM"/>
    </source>
</evidence>
<keyword evidence="1" id="KW-0812">Transmembrane</keyword>
<dbReference type="EMBL" id="BOOY01000036">
    <property type="protein sequence ID" value="GIJ05831.1"/>
    <property type="molecule type" value="Genomic_DNA"/>
</dbReference>
<dbReference type="Pfam" id="PF00563">
    <property type="entry name" value="EAL"/>
    <property type="match status" value="1"/>
</dbReference>
<feature type="transmembrane region" description="Helical" evidence="1">
    <location>
        <begin position="53"/>
        <end position="74"/>
    </location>
</feature>
<evidence type="ECO:0000259" key="2">
    <source>
        <dbReference type="PROSITE" id="PS50883"/>
    </source>
</evidence>
<dbReference type="InterPro" id="IPR001633">
    <property type="entry name" value="EAL_dom"/>
</dbReference>
<keyword evidence="1" id="KW-1133">Transmembrane helix</keyword>
<evidence type="ECO:0000259" key="3">
    <source>
        <dbReference type="PROSITE" id="PS50887"/>
    </source>
</evidence>
<proteinExistence type="predicted"/>
<comment type="caution">
    <text evidence="4">The sequence shown here is derived from an EMBL/GenBank/DDBJ whole genome shotgun (WGS) entry which is preliminary data.</text>
</comment>
<feature type="transmembrane region" description="Helical" evidence="1">
    <location>
        <begin position="26"/>
        <end position="46"/>
    </location>
</feature>
<gene>
    <name evidence="4" type="ORF">Sya03_51830</name>
</gene>
<dbReference type="PANTHER" id="PTHR44757">
    <property type="entry name" value="DIGUANYLATE CYCLASE DGCP"/>
    <property type="match status" value="1"/>
</dbReference>
<dbReference type="Proteomes" id="UP000652013">
    <property type="component" value="Unassembled WGS sequence"/>
</dbReference>
<feature type="domain" description="EAL" evidence="2">
    <location>
        <begin position="498"/>
        <end position="752"/>
    </location>
</feature>
<dbReference type="SMART" id="SM00267">
    <property type="entry name" value="GGDEF"/>
    <property type="match status" value="1"/>
</dbReference>
<evidence type="ECO:0000313" key="5">
    <source>
        <dbReference type="Proteomes" id="UP000652013"/>
    </source>
</evidence>
<protein>
    <recommendedName>
        <fullName evidence="6">Diguanylate cyclase/phosphodiesterase</fullName>
    </recommendedName>
</protein>
<feature type="transmembrane region" description="Helical" evidence="1">
    <location>
        <begin position="90"/>
        <end position="110"/>
    </location>
</feature>
<feature type="transmembrane region" description="Helical" evidence="1">
    <location>
        <begin position="252"/>
        <end position="274"/>
    </location>
</feature>
<feature type="domain" description="GGDEF" evidence="3">
    <location>
        <begin position="350"/>
        <end position="489"/>
    </location>
</feature>
<dbReference type="InterPro" id="IPR052155">
    <property type="entry name" value="Biofilm_reg_signaling"/>
</dbReference>
<evidence type="ECO:0000313" key="4">
    <source>
        <dbReference type="EMBL" id="GIJ05831.1"/>
    </source>
</evidence>
<feature type="transmembrane region" description="Helical" evidence="1">
    <location>
        <begin position="213"/>
        <end position="231"/>
    </location>
</feature>
<dbReference type="PANTHER" id="PTHR44757:SF2">
    <property type="entry name" value="BIOFILM ARCHITECTURE MAINTENANCE PROTEIN MBAA"/>
    <property type="match status" value="1"/>
</dbReference>
<dbReference type="InterPro" id="IPR029787">
    <property type="entry name" value="Nucleotide_cyclase"/>
</dbReference>
<dbReference type="Gene3D" id="3.20.20.450">
    <property type="entry name" value="EAL domain"/>
    <property type="match status" value="1"/>
</dbReference>